<dbReference type="InterPro" id="IPR014729">
    <property type="entry name" value="Rossmann-like_a/b/a_fold"/>
</dbReference>
<dbReference type="InterPro" id="IPR051599">
    <property type="entry name" value="Cell_Envelope_Assoc"/>
</dbReference>
<dbReference type="GO" id="GO:0043164">
    <property type="term" value="P:Gram-negative-bacterium-type cell wall biogenesis"/>
    <property type="evidence" value="ECO:0007669"/>
    <property type="project" value="TreeGrafter"/>
</dbReference>
<dbReference type="EMBL" id="RZGR01000003">
    <property type="protein sequence ID" value="RUQ90737.1"/>
    <property type="molecule type" value="Genomic_DNA"/>
</dbReference>
<dbReference type="PANTHER" id="PTHR30336:SF4">
    <property type="entry name" value="ENVELOPE BIOGENESIS FACTOR ELYC"/>
    <property type="match status" value="1"/>
</dbReference>
<dbReference type="GO" id="GO:0005886">
    <property type="term" value="C:plasma membrane"/>
    <property type="evidence" value="ECO:0007669"/>
    <property type="project" value="TreeGrafter"/>
</dbReference>
<keyword evidence="1" id="KW-0472">Membrane</keyword>
<sequence length="252" mass="29070">MFIWRHLFEALLNPFFLVIFLLTVSWILFLRQANRRAGILLTIALASLLLLSTGIIPELLTRKLEDQYPVVTKINKDIHWIVVLSGGQAQFAKADVAINQIYTASLRRLIEGVRLYRQLPHAKLLLSGGEFAGELAEAQQLDLLAAWLQIPEDNRVLETASTNTASQAEKIRQWVRDEPFYLVTSALHMPRAIALCRKQGLHPIAAPTDFTYYWYDERWGKYYLPNPHNLVYLNQAWHEIAGRLWAYLHHKS</sequence>
<proteinExistence type="predicted"/>
<dbReference type="OrthoDB" id="9809813at2"/>
<keyword evidence="1" id="KW-0812">Transmembrane</keyword>
<keyword evidence="4" id="KW-1185">Reference proteome</keyword>
<feature type="transmembrane region" description="Helical" evidence="1">
    <location>
        <begin position="12"/>
        <end position="30"/>
    </location>
</feature>
<dbReference type="PANTHER" id="PTHR30336">
    <property type="entry name" value="INNER MEMBRANE PROTEIN, PROBABLE PERMEASE"/>
    <property type="match status" value="1"/>
</dbReference>
<accession>A0A433JLP3</accession>
<evidence type="ECO:0000259" key="2">
    <source>
        <dbReference type="Pfam" id="PF02698"/>
    </source>
</evidence>
<organism evidence="3 4">
    <name type="scientific">Legionella septentrionalis</name>
    <dbReference type="NCBI Taxonomy" id="2498109"/>
    <lineage>
        <taxon>Bacteria</taxon>
        <taxon>Pseudomonadati</taxon>
        <taxon>Pseudomonadota</taxon>
        <taxon>Gammaproteobacteria</taxon>
        <taxon>Legionellales</taxon>
        <taxon>Legionellaceae</taxon>
        <taxon>Legionella</taxon>
    </lineage>
</organism>
<evidence type="ECO:0000256" key="1">
    <source>
        <dbReference type="SAM" id="Phobius"/>
    </source>
</evidence>
<gene>
    <name evidence="3" type="ORF">EKM59_01320</name>
</gene>
<dbReference type="AlphaFoldDB" id="A0A433JLP3"/>
<dbReference type="Proteomes" id="UP000288012">
    <property type="component" value="Unassembled WGS sequence"/>
</dbReference>
<dbReference type="GO" id="GO:0000270">
    <property type="term" value="P:peptidoglycan metabolic process"/>
    <property type="evidence" value="ECO:0007669"/>
    <property type="project" value="TreeGrafter"/>
</dbReference>
<evidence type="ECO:0000313" key="4">
    <source>
        <dbReference type="Proteomes" id="UP000288012"/>
    </source>
</evidence>
<dbReference type="RefSeq" id="WP_126954063.1">
    <property type="nucleotide sequence ID" value="NZ_RZGR01000003.1"/>
</dbReference>
<reference evidence="3 4" key="1">
    <citation type="submission" date="2018-12" db="EMBL/GenBank/DDBJ databases">
        <title>Legionella sp,whole genome shotgun sequence.</title>
        <authorList>
            <person name="Wu H."/>
        </authorList>
    </citation>
    <scope>NUCLEOTIDE SEQUENCE [LARGE SCALE GENOMIC DNA]</scope>
    <source>
        <strain evidence="4">km714</strain>
    </source>
</reference>
<keyword evidence="1" id="KW-1133">Transmembrane helix</keyword>
<dbReference type="Pfam" id="PF02698">
    <property type="entry name" value="DUF218"/>
    <property type="match status" value="1"/>
</dbReference>
<dbReference type="CDD" id="cd06259">
    <property type="entry name" value="YdcF-like"/>
    <property type="match status" value="1"/>
</dbReference>
<feature type="domain" description="DUF218" evidence="2">
    <location>
        <begin position="80"/>
        <end position="242"/>
    </location>
</feature>
<feature type="transmembrane region" description="Helical" evidence="1">
    <location>
        <begin position="37"/>
        <end position="56"/>
    </location>
</feature>
<comment type="caution">
    <text evidence="3">The sequence shown here is derived from an EMBL/GenBank/DDBJ whole genome shotgun (WGS) entry which is preliminary data.</text>
</comment>
<protein>
    <submittedName>
        <fullName evidence="3">YdcF family protein</fullName>
    </submittedName>
</protein>
<evidence type="ECO:0000313" key="3">
    <source>
        <dbReference type="EMBL" id="RUQ90737.1"/>
    </source>
</evidence>
<dbReference type="Gene3D" id="3.40.50.620">
    <property type="entry name" value="HUPs"/>
    <property type="match status" value="1"/>
</dbReference>
<name>A0A433JLP3_9GAMM</name>
<dbReference type="InterPro" id="IPR003848">
    <property type="entry name" value="DUF218"/>
</dbReference>